<dbReference type="OrthoDB" id="250531at2"/>
<accession>A0A5R8K768</accession>
<evidence type="ECO:0000256" key="1">
    <source>
        <dbReference type="ARBA" id="ARBA00022741"/>
    </source>
</evidence>
<keyword evidence="2 5" id="KW-0418">Kinase</keyword>
<organism evidence="5 6">
    <name type="scientific">Phragmitibacter flavus</name>
    <dbReference type="NCBI Taxonomy" id="2576071"/>
    <lineage>
        <taxon>Bacteria</taxon>
        <taxon>Pseudomonadati</taxon>
        <taxon>Verrucomicrobiota</taxon>
        <taxon>Verrucomicrobiia</taxon>
        <taxon>Verrucomicrobiales</taxon>
        <taxon>Verrucomicrobiaceae</taxon>
        <taxon>Phragmitibacter</taxon>
    </lineage>
</organism>
<dbReference type="InterPro" id="IPR020568">
    <property type="entry name" value="Ribosomal_Su5_D2-typ_SF"/>
</dbReference>
<dbReference type="GO" id="GO:0005524">
    <property type="term" value="F:ATP binding"/>
    <property type="evidence" value="ECO:0007669"/>
    <property type="project" value="UniProtKB-KW"/>
</dbReference>
<reference evidence="5 6" key="1">
    <citation type="submission" date="2019-05" db="EMBL/GenBank/DDBJ databases">
        <title>Verrucobacter flavum gen. nov., sp. nov. a new member of the family Verrucomicrobiaceae.</title>
        <authorList>
            <person name="Szuroczki S."/>
            <person name="Abbaszade G."/>
            <person name="Szabo A."/>
            <person name="Felfoldi T."/>
            <person name="Schumann P."/>
            <person name="Boka K."/>
            <person name="Keki Z."/>
            <person name="Toumi M."/>
            <person name="Toth E."/>
        </authorList>
    </citation>
    <scope>NUCLEOTIDE SEQUENCE [LARGE SCALE GENOMIC DNA]</scope>
    <source>
        <strain evidence="5 6">MG-N-17</strain>
    </source>
</reference>
<feature type="domain" description="GHMP kinase N-terminal" evidence="4">
    <location>
        <begin position="82"/>
        <end position="171"/>
    </location>
</feature>
<protein>
    <submittedName>
        <fullName evidence="5">GHMP kinase</fullName>
    </submittedName>
</protein>
<dbReference type="InterPro" id="IPR036554">
    <property type="entry name" value="GHMP_kinase_C_sf"/>
</dbReference>
<dbReference type="PANTHER" id="PTHR38710:SF1">
    <property type="entry name" value="WITH PUTATIVE URIDYL PYROPHOSPHORYLASE-RELATED"/>
    <property type="match status" value="1"/>
</dbReference>
<dbReference type="PANTHER" id="PTHR38710">
    <property type="entry name" value="WITH PUTATIVE URIDYL PYROPHOSPHORYLASE-RELATED"/>
    <property type="match status" value="1"/>
</dbReference>
<evidence type="ECO:0000259" key="4">
    <source>
        <dbReference type="Pfam" id="PF00288"/>
    </source>
</evidence>
<dbReference type="Gene3D" id="3.30.230.120">
    <property type="match status" value="1"/>
</dbReference>
<evidence type="ECO:0000313" key="5">
    <source>
        <dbReference type="EMBL" id="TLD68213.1"/>
    </source>
</evidence>
<dbReference type="RefSeq" id="WP_138088928.1">
    <property type="nucleotide sequence ID" value="NZ_VAUV01000031.1"/>
</dbReference>
<dbReference type="Pfam" id="PF00288">
    <property type="entry name" value="GHMP_kinases_N"/>
    <property type="match status" value="1"/>
</dbReference>
<dbReference type="AlphaFoldDB" id="A0A5R8K768"/>
<dbReference type="EMBL" id="VAUV01000031">
    <property type="protein sequence ID" value="TLD68213.1"/>
    <property type="molecule type" value="Genomic_DNA"/>
</dbReference>
<sequence length="334" mass="37562">MVIRKKSYARAGLVGNPSDGYFGKTISFIIRNFEAEVVLYETPELRIEPNYRDHSVFDDISHLAKDVGQFGYYGGIRLLKATVKVFHDYCVREGIALHDRNFTLRYESNIPPQVGMAGSSAIICSCMRALMEFYEVEVPKEKQPNLVLSVENDELGIPAGLQDRVIQVFEGVVFMDFNRGHVEELGHGIYEEIDPTLLPPLYVAYTKKLSEGTEVFHNDIRSRWKRGERDVVSAMYHWAALAERVKEMLLSGRGRDIGPLLNENFDLRRRLYQISKGNIDMVEAARSVGASAKFTGSGGAIVGTYEDDAMFSKIQEVMEPMGIAVIRPQVLPVG</sequence>
<keyword evidence="2 5" id="KW-0808">Transferase</keyword>
<keyword evidence="3" id="KW-0067">ATP-binding</keyword>
<dbReference type="Proteomes" id="UP000306196">
    <property type="component" value="Unassembled WGS sequence"/>
</dbReference>
<evidence type="ECO:0000313" key="6">
    <source>
        <dbReference type="Proteomes" id="UP000306196"/>
    </source>
</evidence>
<proteinExistence type="predicted"/>
<comment type="caution">
    <text evidence="5">The sequence shown here is derived from an EMBL/GenBank/DDBJ whole genome shotgun (WGS) entry which is preliminary data.</text>
</comment>
<dbReference type="InterPro" id="IPR053034">
    <property type="entry name" value="Glucuronokinase-like"/>
</dbReference>
<dbReference type="PRINTS" id="PR00959">
    <property type="entry name" value="MEVGALKINASE"/>
</dbReference>
<dbReference type="GO" id="GO:0016301">
    <property type="term" value="F:kinase activity"/>
    <property type="evidence" value="ECO:0007669"/>
    <property type="project" value="UniProtKB-KW"/>
</dbReference>
<name>A0A5R8K768_9BACT</name>
<evidence type="ECO:0000256" key="3">
    <source>
        <dbReference type="ARBA" id="ARBA00022840"/>
    </source>
</evidence>
<keyword evidence="1" id="KW-0547">Nucleotide-binding</keyword>
<gene>
    <name evidence="5" type="ORF">FEM03_23945</name>
</gene>
<keyword evidence="6" id="KW-1185">Reference proteome</keyword>
<dbReference type="SUPFAM" id="SSF54211">
    <property type="entry name" value="Ribosomal protein S5 domain 2-like"/>
    <property type="match status" value="1"/>
</dbReference>
<dbReference type="InterPro" id="IPR006204">
    <property type="entry name" value="GHMP_kinase_N_dom"/>
</dbReference>
<evidence type="ECO:0000256" key="2">
    <source>
        <dbReference type="ARBA" id="ARBA00022777"/>
    </source>
</evidence>
<dbReference type="SUPFAM" id="SSF55060">
    <property type="entry name" value="GHMP Kinase, C-terminal domain"/>
    <property type="match status" value="1"/>
</dbReference>